<dbReference type="CDD" id="cd06550">
    <property type="entry name" value="TM_ABC_iron-siderophores_like"/>
    <property type="match status" value="1"/>
</dbReference>
<evidence type="ECO:0000256" key="7">
    <source>
        <dbReference type="ARBA" id="ARBA00023136"/>
    </source>
</evidence>
<dbReference type="Pfam" id="PF01032">
    <property type="entry name" value="FecCD"/>
    <property type="match status" value="1"/>
</dbReference>
<feature type="transmembrane region" description="Helical" evidence="8">
    <location>
        <begin position="202"/>
        <end position="224"/>
    </location>
</feature>
<evidence type="ECO:0000256" key="1">
    <source>
        <dbReference type="ARBA" id="ARBA00004651"/>
    </source>
</evidence>
<comment type="similarity">
    <text evidence="2">Belongs to the binding-protein-dependent transport system permease family. FecCD subfamily.</text>
</comment>
<feature type="transmembrane region" description="Helical" evidence="8">
    <location>
        <begin position="161"/>
        <end position="182"/>
    </location>
</feature>
<dbReference type="Proteomes" id="UP000681341">
    <property type="component" value="Unassembled WGS sequence"/>
</dbReference>
<feature type="transmembrane region" description="Helical" evidence="8">
    <location>
        <begin position="20"/>
        <end position="40"/>
    </location>
</feature>
<reference evidence="9 10" key="1">
    <citation type="submission" date="2021-03" db="EMBL/GenBank/DDBJ databases">
        <title>Glycomyces sp. nov., a novel actinomycete isolated from soil.</title>
        <authorList>
            <person name="Yang X."/>
            <person name="Xu X."/>
        </authorList>
    </citation>
    <scope>NUCLEOTIDE SEQUENCE [LARGE SCALE GENOMIC DNA]</scope>
    <source>
        <strain evidence="9 10">NEAU-S30</strain>
    </source>
</reference>
<feature type="transmembrane region" description="Helical" evidence="8">
    <location>
        <begin position="74"/>
        <end position="91"/>
    </location>
</feature>
<evidence type="ECO:0000256" key="2">
    <source>
        <dbReference type="ARBA" id="ARBA00007935"/>
    </source>
</evidence>
<feature type="transmembrane region" description="Helical" evidence="8">
    <location>
        <begin position="245"/>
        <end position="271"/>
    </location>
</feature>
<feature type="transmembrane region" description="Helical" evidence="8">
    <location>
        <begin position="291"/>
        <end position="314"/>
    </location>
</feature>
<feature type="transmembrane region" description="Helical" evidence="8">
    <location>
        <begin position="321"/>
        <end position="339"/>
    </location>
</feature>
<feature type="transmembrane region" description="Helical" evidence="8">
    <location>
        <begin position="103"/>
        <end position="125"/>
    </location>
</feature>
<dbReference type="PANTHER" id="PTHR30472">
    <property type="entry name" value="FERRIC ENTEROBACTIN TRANSPORT SYSTEM PERMEASE PROTEIN"/>
    <property type="match status" value="1"/>
</dbReference>
<protein>
    <submittedName>
        <fullName evidence="9">Iron ABC transporter permease</fullName>
    </submittedName>
</protein>
<evidence type="ECO:0000313" key="9">
    <source>
        <dbReference type="EMBL" id="MBO3734397.1"/>
    </source>
</evidence>
<dbReference type="EMBL" id="JAGFNP010000009">
    <property type="protein sequence ID" value="MBO3734397.1"/>
    <property type="molecule type" value="Genomic_DNA"/>
</dbReference>
<organism evidence="9 10">
    <name type="scientific">Glycomyces niveus</name>
    <dbReference type="NCBI Taxonomy" id="2820287"/>
    <lineage>
        <taxon>Bacteria</taxon>
        <taxon>Bacillati</taxon>
        <taxon>Actinomycetota</taxon>
        <taxon>Actinomycetes</taxon>
        <taxon>Glycomycetales</taxon>
        <taxon>Glycomycetaceae</taxon>
        <taxon>Glycomyces</taxon>
    </lineage>
</organism>
<keyword evidence="10" id="KW-1185">Reference proteome</keyword>
<keyword evidence="6 8" id="KW-1133">Transmembrane helix</keyword>
<dbReference type="InterPro" id="IPR037294">
    <property type="entry name" value="ABC_BtuC-like"/>
</dbReference>
<dbReference type="SUPFAM" id="SSF81345">
    <property type="entry name" value="ABC transporter involved in vitamin B12 uptake, BtuC"/>
    <property type="match status" value="1"/>
</dbReference>
<sequence>MTTAAAEAPRPSAARVSARVLGLPLLAAAVGLLVLLSLALGSRDIAPFEVLRVLTDASQSADATVIREMRLPRTLLAVAVGAALGVGGAILQGLARNPLADPGILGINSGAAIAVVASAFAFGAMPVGGSVWFALVGAGAATVAVYGIAAVGRDGPTPAKLALAGACLTAMLASVTSALVLADPDALEELRMWQVGALAGRYFPVLQQVLPFLAVGLIAALFAGRALNLLSLGEELARGLGLRTGLVRAGLFVIVAVLCGAATAACGPIAFTGLLVPHAARLATGPDYRWILAYSALLGPVLVLGADIVGRLILPGGEVPVGVVIGVLGAPVFVLLVRFRRLVEL</sequence>
<feature type="transmembrane region" description="Helical" evidence="8">
    <location>
        <begin position="131"/>
        <end position="149"/>
    </location>
</feature>
<dbReference type="Gene3D" id="1.10.3470.10">
    <property type="entry name" value="ABC transporter involved in vitamin B12 uptake, BtuC"/>
    <property type="match status" value="1"/>
</dbReference>
<keyword evidence="5 8" id="KW-0812">Transmembrane</keyword>
<dbReference type="RefSeq" id="WP_208497508.1">
    <property type="nucleotide sequence ID" value="NZ_JAGFNP010000009.1"/>
</dbReference>
<gene>
    <name evidence="9" type="ORF">J5V16_16325</name>
</gene>
<keyword evidence="4" id="KW-1003">Cell membrane</keyword>
<proteinExistence type="inferred from homology"/>
<evidence type="ECO:0000256" key="3">
    <source>
        <dbReference type="ARBA" id="ARBA00022448"/>
    </source>
</evidence>
<comment type="subcellular location">
    <subcellularLocation>
        <location evidence="1">Cell membrane</location>
        <topology evidence="1">Multi-pass membrane protein</topology>
    </subcellularLocation>
</comment>
<dbReference type="InterPro" id="IPR000522">
    <property type="entry name" value="ABC_transptr_permease_BtuC"/>
</dbReference>
<evidence type="ECO:0000256" key="8">
    <source>
        <dbReference type="SAM" id="Phobius"/>
    </source>
</evidence>
<evidence type="ECO:0000256" key="5">
    <source>
        <dbReference type="ARBA" id="ARBA00022692"/>
    </source>
</evidence>
<accession>A0ABS3U6L4</accession>
<dbReference type="PANTHER" id="PTHR30472:SF1">
    <property type="entry name" value="FE(3+) DICITRATE TRANSPORT SYSTEM PERMEASE PROTEIN FECC-RELATED"/>
    <property type="match status" value="1"/>
</dbReference>
<evidence type="ECO:0000256" key="4">
    <source>
        <dbReference type="ARBA" id="ARBA00022475"/>
    </source>
</evidence>
<evidence type="ECO:0000313" key="10">
    <source>
        <dbReference type="Proteomes" id="UP000681341"/>
    </source>
</evidence>
<keyword evidence="3" id="KW-0813">Transport</keyword>
<name>A0ABS3U6L4_9ACTN</name>
<keyword evidence="7 8" id="KW-0472">Membrane</keyword>
<evidence type="ECO:0000256" key="6">
    <source>
        <dbReference type="ARBA" id="ARBA00022989"/>
    </source>
</evidence>
<comment type="caution">
    <text evidence="9">The sequence shown here is derived from an EMBL/GenBank/DDBJ whole genome shotgun (WGS) entry which is preliminary data.</text>
</comment>